<keyword evidence="1" id="KW-0472">Membrane</keyword>
<protein>
    <recommendedName>
        <fullName evidence="4">DUF998 domain-containing protein</fullName>
    </recommendedName>
</protein>
<evidence type="ECO:0000313" key="2">
    <source>
        <dbReference type="EMBL" id="GAA0605760.1"/>
    </source>
</evidence>
<evidence type="ECO:0000256" key="1">
    <source>
        <dbReference type="SAM" id="Phobius"/>
    </source>
</evidence>
<keyword evidence="1" id="KW-0812">Transmembrane</keyword>
<comment type="caution">
    <text evidence="2">The sequence shown here is derived from an EMBL/GenBank/DDBJ whole genome shotgun (WGS) entry which is preliminary data.</text>
</comment>
<dbReference type="RefSeq" id="WP_344601151.1">
    <property type="nucleotide sequence ID" value="NZ_BAAAHE010000005.1"/>
</dbReference>
<evidence type="ECO:0008006" key="4">
    <source>
        <dbReference type="Google" id="ProtNLM"/>
    </source>
</evidence>
<evidence type="ECO:0000313" key="3">
    <source>
        <dbReference type="Proteomes" id="UP001500957"/>
    </source>
</evidence>
<name>A0ABP3RAF2_9ACTN</name>
<feature type="transmembrane region" description="Helical" evidence="1">
    <location>
        <begin position="200"/>
        <end position="218"/>
    </location>
</feature>
<dbReference type="Proteomes" id="UP001500957">
    <property type="component" value="Unassembled WGS sequence"/>
</dbReference>
<feature type="transmembrane region" description="Helical" evidence="1">
    <location>
        <begin position="93"/>
        <end position="115"/>
    </location>
</feature>
<feature type="transmembrane region" description="Helical" evidence="1">
    <location>
        <begin position="166"/>
        <end position="188"/>
    </location>
</feature>
<sequence>MTPGIQRACLWSGPIFVAVFFGGILAAGWLPPPEANMSADEVADMYRSNTDGIRTGAVLIGMSSFFQGIWAALMSRQLRRIEGDRPLFTYTQLAAGGIGIIVVIIPAFVFATAAYTPERDPEITAALHNLAFLCLVGVGWPAILQCVSVGMAVLGDRRENPVFPRWFGYANLWIAFAFLPGPFIVYFHTGAFAWNGFATFWIPANVFGAFFAMWFVVLRRAIESEAAEDAMAELSDVELQVQRG</sequence>
<feature type="transmembrane region" description="Helical" evidence="1">
    <location>
        <begin position="52"/>
        <end position="73"/>
    </location>
</feature>
<dbReference type="EMBL" id="BAAAHE010000005">
    <property type="protein sequence ID" value="GAA0605760.1"/>
    <property type="molecule type" value="Genomic_DNA"/>
</dbReference>
<proteinExistence type="predicted"/>
<keyword evidence="1" id="KW-1133">Transmembrane helix</keyword>
<reference evidence="3" key="1">
    <citation type="journal article" date="2019" name="Int. J. Syst. Evol. Microbiol.">
        <title>The Global Catalogue of Microorganisms (GCM) 10K type strain sequencing project: providing services to taxonomists for standard genome sequencing and annotation.</title>
        <authorList>
            <consortium name="The Broad Institute Genomics Platform"/>
            <consortium name="The Broad Institute Genome Sequencing Center for Infectious Disease"/>
            <person name="Wu L."/>
            <person name="Ma J."/>
        </authorList>
    </citation>
    <scope>NUCLEOTIDE SEQUENCE [LARGE SCALE GENOMIC DNA]</scope>
    <source>
        <strain evidence="3">JCM 10671</strain>
    </source>
</reference>
<feature type="transmembrane region" description="Helical" evidence="1">
    <location>
        <begin position="130"/>
        <end position="154"/>
    </location>
</feature>
<accession>A0ABP3RAF2</accession>
<keyword evidence="3" id="KW-1185">Reference proteome</keyword>
<organism evidence="2 3">
    <name type="scientific">Sporichthya brevicatena</name>
    <dbReference type="NCBI Taxonomy" id="171442"/>
    <lineage>
        <taxon>Bacteria</taxon>
        <taxon>Bacillati</taxon>
        <taxon>Actinomycetota</taxon>
        <taxon>Actinomycetes</taxon>
        <taxon>Sporichthyales</taxon>
        <taxon>Sporichthyaceae</taxon>
        <taxon>Sporichthya</taxon>
    </lineage>
</organism>
<gene>
    <name evidence="2" type="ORF">GCM10009547_04570</name>
</gene>
<feature type="transmembrane region" description="Helical" evidence="1">
    <location>
        <begin position="9"/>
        <end position="32"/>
    </location>
</feature>